<evidence type="ECO:0000259" key="9">
    <source>
        <dbReference type="PROSITE" id="PS51826"/>
    </source>
</evidence>
<evidence type="ECO:0000256" key="6">
    <source>
        <dbReference type="RuleBase" id="RU003423"/>
    </source>
</evidence>
<dbReference type="InterPro" id="IPR011053">
    <property type="entry name" value="Single_hybrid_motif"/>
</dbReference>
<dbReference type="InterPro" id="IPR036625">
    <property type="entry name" value="E3-bd_dom_sf"/>
</dbReference>
<feature type="domain" description="Peripheral subunit-binding (PSBD)" evidence="9">
    <location>
        <begin position="180"/>
        <end position="217"/>
    </location>
</feature>
<feature type="compositionally biased region" description="Low complexity" evidence="7">
    <location>
        <begin position="86"/>
        <end position="100"/>
    </location>
</feature>
<keyword evidence="5 6" id="KW-0012">Acyltransferase</keyword>
<gene>
    <name evidence="10" type="ORF">Q8791_29310</name>
</gene>
<accession>A0ABU7KGG0</accession>
<evidence type="ECO:0000256" key="1">
    <source>
        <dbReference type="ARBA" id="ARBA00001938"/>
    </source>
</evidence>
<dbReference type="Gene3D" id="3.30.559.10">
    <property type="entry name" value="Chloramphenicol acetyltransferase-like domain"/>
    <property type="match status" value="1"/>
</dbReference>
<dbReference type="Proteomes" id="UP001356095">
    <property type="component" value="Unassembled WGS sequence"/>
</dbReference>
<organism evidence="10 11">
    <name type="scientific">Nocardiopsis codii</name>
    <dbReference type="NCBI Taxonomy" id="3065942"/>
    <lineage>
        <taxon>Bacteria</taxon>
        <taxon>Bacillati</taxon>
        <taxon>Actinomycetota</taxon>
        <taxon>Actinomycetes</taxon>
        <taxon>Streptosporangiales</taxon>
        <taxon>Nocardiopsidaceae</taxon>
        <taxon>Nocardiopsis</taxon>
    </lineage>
</organism>
<dbReference type="EMBL" id="JAUZMY010000046">
    <property type="protein sequence ID" value="MEE2041331.1"/>
    <property type="molecule type" value="Genomic_DNA"/>
</dbReference>
<dbReference type="InterPro" id="IPR004167">
    <property type="entry name" value="PSBD"/>
</dbReference>
<evidence type="ECO:0000256" key="3">
    <source>
        <dbReference type="ARBA" id="ARBA00022679"/>
    </source>
</evidence>
<dbReference type="Gene3D" id="4.10.320.10">
    <property type="entry name" value="E3-binding domain"/>
    <property type="match status" value="1"/>
</dbReference>
<dbReference type="InterPro" id="IPR023213">
    <property type="entry name" value="CAT-like_dom_sf"/>
</dbReference>
<name>A0ABU7KGG0_9ACTN</name>
<evidence type="ECO:0000259" key="8">
    <source>
        <dbReference type="PROSITE" id="PS50968"/>
    </source>
</evidence>
<evidence type="ECO:0000256" key="4">
    <source>
        <dbReference type="ARBA" id="ARBA00022823"/>
    </source>
</evidence>
<feature type="region of interest" description="Disordered" evidence="7">
    <location>
        <begin position="86"/>
        <end position="179"/>
    </location>
</feature>
<evidence type="ECO:0000313" key="10">
    <source>
        <dbReference type="EMBL" id="MEE2041331.1"/>
    </source>
</evidence>
<dbReference type="InterPro" id="IPR003016">
    <property type="entry name" value="2-oxoA_DH_lipoyl-BS"/>
</dbReference>
<dbReference type="Pfam" id="PF00198">
    <property type="entry name" value="2-oxoacid_dh"/>
    <property type="match status" value="1"/>
</dbReference>
<comment type="caution">
    <text evidence="10">The sequence shown here is derived from an EMBL/GenBank/DDBJ whole genome shotgun (WGS) entry which is preliminary data.</text>
</comment>
<dbReference type="Pfam" id="PF00364">
    <property type="entry name" value="Biotin_lipoyl"/>
    <property type="match status" value="1"/>
</dbReference>
<feature type="domain" description="Lipoyl-binding" evidence="8">
    <location>
        <begin position="3"/>
        <end position="78"/>
    </location>
</feature>
<dbReference type="SUPFAM" id="SSF52777">
    <property type="entry name" value="CoA-dependent acyltransferases"/>
    <property type="match status" value="1"/>
</dbReference>
<proteinExistence type="inferred from homology"/>
<evidence type="ECO:0000256" key="7">
    <source>
        <dbReference type="SAM" id="MobiDB-lite"/>
    </source>
</evidence>
<dbReference type="SUPFAM" id="SSF47005">
    <property type="entry name" value="Peripheral subunit-binding domain of 2-oxo acid dehydrogenase complex"/>
    <property type="match status" value="1"/>
</dbReference>
<feature type="compositionally biased region" description="Basic and acidic residues" evidence="7">
    <location>
        <begin position="101"/>
        <end position="111"/>
    </location>
</feature>
<keyword evidence="3 6" id="KW-0808">Transferase</keyword>
<dbReference type="PROSITE" id="PS00189">
    <property type="entry name" value="LIPOYL"/>
    <property type="match status" value="1"/>
</dbReference>
<feature type="compositionally biased region" description="Low complexity" evidence="7">
    <location>
        <begin position="138"/>
        <end position="178"/>
    </location>
</feature>
<dbReference type="Pfam" id="PF02817">
    <property type="entry name" value="E3_binding"/>
    <property type="match status" value="1"/>
</dbReference>
<dbReference type="Gene3D" id="2.40.50.100">
    <property type="match status" value="1"/>
</dbReference>
<dbReference type="InterPro" id="IPR001078">
    <property type="entry name" value="2-oxoacid_DH_actylTfrase"/>
</dbReference>
<evidence type="ECO:0000256" key="5">
    <source>
        <dbReference type="ARBA" id="ARBA00023315"/>
    </source>
</evidence>
<dbReference type="InterPro" id="IPR050743">
    <property type="entry name" value="2-oxoacid_DH_E2_comp"/>
</dbReference>
<dbReference type="InterPro" id="IPR000089">
    <property type="entry name" value="Biotin_lipoyl"/>
</dbReference>
<dbReference type="PANTHER" id="PTHR43178:SF5">
    <property type="entry name" value="LIPOAMIDE ACYLTRANSFERASE COMPONENT OF BRANCHED-CHAIN ALPHA-KETO ACID DEHYDROGENASE COMPLEX, MITOCHONDRIAL"/>
    <property type="match status" value="1"/>
</dbReference>
<protein>
    <recommendedName>
        <fullName evidence="6">Dihydrolipoamide acetyltransferase component of pyruvate dehydrogenase complex</fullName>
        <ecNumber evidence="6">2.3.1.-</ecNumber>
    </recommendedName>
</protein>
<dbReference type="RefSeq" id="WP_330095089.1">
    <property type="nucleotide sequence ID" value="NZ_JAUZMY010000046.1"/>
</dbReference>
<dbReference type="EC" id="2.3.1.-" evidence="6"/>
<comment type="similarity">
    <text evidence="2 6">Belongs to the 2-oxoacid dehydrogenase family.</text>
</comment>
<dbReference type="PROSITE" id="PS50968">
    <property type="entry name" value="BIOTINYL_LIPOYL"/>
    <property type="match status" value="1"/>
</dbReference>
<sequence>MTTQTFDLPDLGEGLTEAEMVRWLVAVGDTVAVDQPIAEVETAKSIVEVPTPFAGTVSVLHGGEGEVMEVGKPLISVAADVPAGASAASAQREPSSAESAAGERYREEERAGSGNVLIGYGTPDDGEPTGRRRRPRRSPAASPARPAAPRADSAPGPEAPAAPVAAPDPAPVGAGRPPLVTSPLVRQMAREAGLRISEVAGSGPGGLITRRDVAAAVEAARAPALAPVTPIAPEGAPVTAPVPVGAVDPRTGLAESRRAAMSGFRRSVAASLSRSRREIPEATVWVDVDATGLVDLRRSDPDGPGLLSYVARFVLAGLRAHPELNGLVDAERDELVQYDGVNLGLAVQTDRGLVAPAVLGAHRFTTLELDGEIRRVTAAAREGRATPAEMTGGTFTLNNYGSLRVDGSAAIINHPQVAILGIGRIIDRPWVVDGELTVRKVTQLSFAFDHRACDGGTAAGFMRVVADAMENPAGAIARL</sequence>
<keyword evidence="4 6" id="KW-0450">Lipoyl</keyword>
<dbReference type="PROSITE" id="PS51826">
    <property type="entry name" value="PSBD"/>
    <property type="match status" value="1"/>
</dbReference>
<comment type="cofactor">
    <cofactor evidence="1 6">
        <name>(R)-lipoate</name>
        <dbReference type="ChEBI" id="CHEBI:83088"/>
    </cofactor>
</comment>
<dbReference type="GO" id="GO:0016746">
    <property type="term" value="F:acyltransferase activity"/>
    <property type="evidence" value="ECO:0007669"/>
    <property type="project" value="UniProtKB-KW"/>
</dbReference>
<evidence type="ECO:0000313" key="11">
    <source>
        <dbReference type="Proteomes" id="UP001356095"/>
    </source>
</evidence>
<dbReference type="CDD" id="cd06849">
    <property type="entry name" value="lipoyl_domain"/>
    <property type="match status" value="1"/>
</dbReference>
<evidence type="ECO:0000256" key="2">
    <source>
        <dbReference type="ARBA" id="ARBA00007317"/>
    </source>
</evidence>
<dbReference type="SUPFAM" id="SSF51230">
    <property type="entry name" value="Single hybrid motif"/>
    <property type="match status" value="1"/>
</dbReference>
<keyword evidence="11" id="KW-1185">Reference proteome</keyword>
<reference evidence="10 11" key="1">
    <citation type="submission" date="2023-08" db="EMBL/GenBank/DDBJ databases">
        <authorList>
            <person name="Girao M."/>
            <person name="Carvalho M.F."/>
        </authorList>
    </citation>
    <scope>NUCLEOTIDE SEQUENCE [LARGE SCALE GENOMIC DNA]</scope>
    <source>
        <strain evidence="10 11">CT-R113</strain>
    </source>
</reference>
<dbReference type="PANTHER" id="PTHR43178">
    <property type="entry name" value="DIHYDROLIPOAMIDE ACETYLTRANSFERASE COMPONENT OF PYRUVATE DEHYDROGENASE COMPLEX"/>
    <property type="match status" value="1"/>
</dbReference>